<dbReference type="EMBL" id="GBXM01052240">
    <property type="protein sequence ID" value="JAH56337.1"/>
    <property type="molecule type" value="Transcribed_RNA"/>
</dbReference>
<protein>
    <submittedName>
        <fullName evidence="1">Uncharacterized protein</fullName>
    </submittedName>
</protein>
<evidence type="ECO:0000313" key="1">
    <source>
        <dbReference type="EMBL" id="JAH56337.1"/>
    </source>
</evidence>
<proteinExistence type="predicted"/>
<name>A0A0E9TSB3_ANGAN</name>
<organism evidence="1">
    <name type="scientific">Anguilla anguilla</name>
    <name type="common">European freshwater eel</name>
    <name type="synonym">Muraena anguilla</name>
    <dbReference type="NCBI Taxonomy" id="7936"/>
    <lineage>
        <taxon>Eukaryota</taxon>
        <taxon>Metazoa</taxon>
        <taxon>Chordata</taxon>
        <taxon>Craniata</taxon>
        <taxon>Vertebrata</taxon>
        <taxon>Euteleostomi</taxon>
        <taxon>Actinopterygii</taxon>
        <taxon>Neopterygii</taxon>
        <taxon>Teleostei</taxon>
        <taxon>Anguilliformes</taxon>
        <taxon>Anguillidae</taxon>
        <taxon>Anguilla</taxon>
    </lineage>
</organism>
<dbReference type="AlphaFoldDB" id="A0A0E9TSB3"/>
<sequence length="21" mass="2507">MDSTNVLEALRHLCQEYHLHP</sequence>
<reference evidence="1" key="1">
    <citation type="submission" date="2014-11" db="EMBL/GenBank/DDBJ databases">
        <authorList>
            <person name="Amaro Gonzalez C."/>
        </authorList>
    </citation>
    <scope>NUCLEOTIDE SEQUENCE</scope>
</reference>
<reference evidence="1" key="2">
    <citation type="journal article" date="2015" name="Fish Shellfish Immunol.">
        <title>Early steps in the European eel (Anguilla anguilla)-Vibrio vulnificus interaction in the gills: Role of the RtxA13 toxin.</title>
        <authorList>
            <person name="Callol A."/>
            <person name="Pajuelo D."/>
            <person name="Ebbesson L."/>
            <person name="Teles M."/>
            <person name="MacKenzie S."/>
            <person name="Amaro C."/>
        </authorList>
    </citation>
    <scope>NUCLEOTIDE SEQUENCE</scope>
</reference>
<accession>A0A0E9TSB3</accession>